<proteinExistence type="predicted"/>
<keyword evidence="3" id="KW-1185">Reference proteome</keyword>
<dbReference type="GeneID" id="14866185"/>
<feature type="compositionally biased region" description="Low complexity" evidence="1">
    <location>
        <begin position="86"/>
        <end position="96"/>
    </location>
</feature>
<protein>
    <submittedName>
        <fullName evidence="2">Uncharacterized protein</fullName>
    </submittedName>
</protein>
<evidence type="ECO:0000313" key="3">
    <source>
        <dbReference type="Proteomes" id="UP000007797"/>
    </source>
</evidence>
<dbReference type="AlphaFoldDB" id="F4QEE9"/>
<dbReference type="RefSeq" id="XP_004349961.1">
    <property type="nucleotide sequence ID" value="XM_004349911.1"/>
</dbReference>
<name>F4QEE9_CACFS</name>
<accession>F4QEE9</accession>
<gene>
    <name evidence="2" type="ORF">DFA_11023</name>
</gene>
<evidence type="ECO:0000313" key="2">
    <source>
        <dbReference type="EMBL" id="EGG13262.1"/>
    </source>
</evidence>
<dbReference type="KEGG" id="dfa:DFA_11023"/>
<evidence type="ECO:0000256" key="1">
    <source>
        <dbReference type="SAM" id="MobiDB-lite"/>
    </source>
</evidence>
<reference evidence="3" key="1">
    <citation type="journal article" date="2011" name="Genome Res.">
        <title>Phylogeny-wide analysis of social amoeba genomes highlights ancient origins for complex intercellular communication.</title>
        <authorList>
            <person name="Heidel A.J."/>
            <person name="Lawal H.M."/>
            <person name="Felder M."/>
            <person name="Schilde C."/>
            <person name="Helps N.R."/>
            <person name="Tunggal B."/>
            <person name="Rivero F."/>
            <person name="John U."/>
            <person name="Schleicher M."/>
            <person name="Eichinger L."/>
            <person name="Platzer M."/>
            <person name="Noegel A.A."/>
            <person name="Schaap P."/>
            <person name="Gloeckner G."/>
        </authorList>
    </citation>
    <scope>NUCLEOTIDE SEQUENCE [LARGE SCALE GENOMIC DNA]</scope>
    <source>
        <strain evidence="3">SH3</strain>
    </source>
</reference>
<sequence length="109" mass="12925">MEEKRKLKRETKRKRENPSHIKAVSIDKISEYKQFIIASKEEKKLTKKENKLSKKLKSKKQQNKLYLQSLRCGSREINSKSNILENNNNNNNNNTNLVYNSARNYVLNK</sequence>
<feature type="region of interest" description="Disordered" evidence="1">
    <location>
        <begin position="84"/>
        <end position="104"/>
    </location>
</feature>
<dbReference type="EMBL" id="GL883029">
    <property type="protein sequence ID" value="EGG13262.1"/>
    <property type="molecule type" value="Genomic_DNA"/>
</dbReference>
<organism evidence="2 3">
    <name type="scientific">Cavenderia fasciculata</name>
    <name type="common">Slime mold</name>
    <name type="synonym">Dictyostelium fasciculatum</name>
    <dbReference type="NCBI Taxonomy" id="261658"/>
    <lineage>
        <taxon>Eukaryota</taxon>
        <taxon>Amoebozoa</taxon>
        <taxon>Evosea</taxon>
        <taxon>Eumycetozoa</taxon>
        <taxon>Dictyostelia</taxon>
        <taxon>Acytosteliales</taxon>
        <taxon>Cavenderiaceae</taxon>
        <taxon>Cavenderia</taxon>
    </lineage>
</organism>
<dbReference type="Proteomes" id="UP000007797">
    <property type="component" value="Unassembled WGS sequence"/>
</dbReference>